<gene>
    <name evidence="1" type="ORF">ORF007</name>
</gene>
<reference evidence="1 2" key="1">
    <citation type="submission" date="2020-10" db="EMBL/GenBank/DDBJ databases">
        <title>Genome sequence of Yersinia pseudotuberculosis phages.</title>
        <authorList>
            <person name="Hammerl J.A."/>
            <person name="Hertwig S."/>
        </authorList>
    </citation>
    <scope>NUCLEOTIDE SEQUENCE [LARGE SCALE GENOMIC DNA]</scope>
</reference>
<accession>A0AAE7P3M6</accession>
<sequence>MVQMMKSFCVKLLDTLKDSEMNYALYHYISRTGLVRHALVNIKTKDVMLADMSIHGNNLVWKRAVNPSHVWLVIQSDKYHKIVAMANRPEHIVPRK</sequence>
<evidence type="ECO:0000313" key="2">
    <source>
        <dbReference type="Proteomes" id="UP000827718"/>
    </source>
</evidence>
<dbReference type="EMBL" id="MW147598">
    <property type="protein sequence ID" value="QQO90926.1"/>
    <property type="molecule type" value="Genomic_DNA"/>
</dbReference>
<keyword evidence="2" id="KW-1185">Reference proteome</keyword>
<organism evidence="1 2">
    <name type="scientific">Yersinia phage PYps23T</name>
    <dbReference type="NCBI Taxonomy" id="2801356"/>
    <lineage>
        <taxon>Viruses</taxon>
        <taxon>Duplodnaviria</taxon>
        <taxon>Heunggongvirae</taxon>
        <taxon>Uroviricota</taxon>
        <taxon>Caudoviricetes</taxon>
        <taxon>Chaseviridae</taxon>
        <taxon>Cleopatravirinae</taxon>
        <taxon>Carltongylesvirus</taxon>
        <taxon>Carltongylesvirus PYps23T</taxon>
    </lineage>
</organism>
<protein>
    <submittedName>
        <fullName evidence="1">Uncharacterized protein</fullName>
    </submittedName>
</protein>
<evidence type="ECO:0000313" key="1">
    <source>
        <dbReference type="EMBL" id="QQO90926.1"/>
    </source>
</evidence>
<name>A0AAE7P3M6_9CAUD</name>
<dbReference type="Proteomes" id="UP000827718">
    <property type="component" value="Segment"/>
</dbReference>
<proteinExistence type="predicted"/>